<dbReference type="Gene3D" id="1.25.40.10">
    <property type="entry name" value="Tetratricopeptide repeat domain"/>
    <property type="match status" value="3"/>
</dbReference>
<dbReference type="InterPro" id="IPR019734">
    <property type="entry name" value="TPR_rpt"/>
</dbReference>
<dbReference type="GO" id="GO:0005783">
    <property type="term" value="C:endoplasmic reticulum"/>
    <property type="evidence" value="ECO:0007669"/>
    <property type="project" value="Ensembl"/>
</dbReference>
<dbReference type="InterPro" id="IPR011990">
    <property type="entry name" value="TPR-like_helical_dom_sf"/>
</dbReference>
<keyword evidence="3 7" id="KW-0802">TPR repeat</keyword>
<dbReference type="PANTHER" id="PTHR10271">
    <property type="entry name" value="INTERFERON-INDUCED PROTEIN WITH TETRATRICOPEPTIDE REPEATS"/>
    <property type="match status" value="1"/>
</dbReference>
<protein>
    <submittedName>
        <fullName evidence="9">Interferon induced protein with tetratricopeptide repeats 2</fullName>
    </submittedName>
</protein>
<keyword evidence="10" id="KW-1185">Reference proteome</keyword>
<evidence type="ECO:0000256" key="8">
    <source>
        <dbReference type="SAM" id="MobiDB-lite"/>
    </source>
</evidence>
<keyword evidence="2" id="KW-0677">Repeat</keyword>
<evidence type="ECO:0000256" key="1">
    <source>
        <dbReference type="ARBA" id="ARBA00022588"/>
    </source>
</evidence>
<dbReference type="EMBL" id="AAQR03020018">
    <property type="status" value="NOT_ANNOTATED_CDS"/>
    <property type="molecule type" value="Genomic_DNA"/>
</dbReference>
<comment type="similarity">
    <text evidence="6">Belongs to the IFIT family.</text>
</comment>
<dbReference type="STRING" id="30611.ENSOGAP00000021918"/>
<evidence type="ECO:0000256" key="5">
    <source>
        <dbReference type="ARBA" id="ARBA00023118"/>
    </source>
</evidence>
<dbReference type="FunCoup" id="H0Y0M5">
    <property type="interactions" value="362"/>
</dbReference>
<reference evidence="10" key="1">
    <citation type="submission" date="2011-03" db="EMBL/GenBank/DDBJ databases">
        <title>Version 3 of the genome sequence of Otolemur garnettii (Bushbaby).</title>
        <authorList>
            <consortium name="The Broad Institute Genome Sequencing Platform"/>
            <person name="Di Palma F."/>
            <person name="Johnson J."/>
            <person name="Lander E.S."/>
            <person name="Lindblad-Toh K."/>
            <person name="Jaffe D.B."/>
            <person name="Gnerre S."/>
            <person name="MacCallum I."/>
            <person name="Przybylski D."/>
            <person name="Ribeiro F.J."/>
            <person name="Burton J.N."/>
            <person name="Walker B.J."/>
            <person name="Sharpe T."/>
            <person name="Hall G."/>
        </authorList>
    </citation>
    <scope>NUCLEOTIDE SEQUENCE [LARGE SCALE GENOMIC DNA]</scope>
</reference>
<dbReference type="SUPFAM" id="SSF48452">
    <property type="entry name" value="TPR-like"/>
    <property type="match status" value="2"/>
</dbReference>
<dbReference type="PROSITE" id="PS50005">
    <property type="entry name" value="TPR"/>
    <property type="match status" value="1"/>
</dbReference>
<organism evidence="9 10">
    <name type="scientific">Otolemur garnettii</name>
    <name type="common">Small-eared galago</name>
    <name type="synonym">Garnett's greater bushbaby</name>
    <dbReference type="NCBI Taxonomy" id="30611"/>
    <lineage>
        <taxon>Eukaryota</taxon>
        <taxon>Metazoa</taxon>
        <taxon>Chordata</taxon>
        <taxon>Craniata</taxon>
        <taxon>Vertebrata</taxon>
        <taxon>Euteleostomi</taxon>
        <taxon>Mammalia</taxon>
        <taxon>Eutheria</taxon>
        <taxon>Euarchontoglires</taxon>
        <taxon>Primates</taxon>
        <taxon>Strepsirrhini</taxon>
        <taxon>Lorisiformes</taxon>
        <taxon>Galagidae</taxon>
        <taxon>Otolemur</taxon>
    </lineage>
</organism>
<evidence type="ECO:0000313" key="10">
    <source>
        <dbReference type="Proteomes" id="UP000005225"/>
    </source>
</evidence>
<dbReference type="GO" id="GO:0140374">
    <property type="term" value="P:antiviral innate immune response"/>
    <property type="evidence" value="ECO:0007669"/>
    <property type="project" value="Ensembl"/>
</dbReference>
<reference evidence="9" key="2">
    <citation type="submission" date="2025-08" db="UniProtKB">
        <authorList>
            <consortium name="Ensembl"/>
        </authorList>
    </citation>
    <scope>IDENTIFICATION</scope>
</reference>
<dbReference type="FunFam" id="1.25.40.10:FF:000036">
    <property type="entry name" value="interferon-induced protein with tetratricopeptide repeats 5"/>
    <property type="match status" value="1"/>
</dbReference>
<dbReference type="OMA" id="HIGCCYR"/>
<dbReference type="Ensembl" id="ENSOGAT00000028543.1">
    <property type="protein sequence ID" value="ENSOGAP00000021918.1"/>
    <property type="gene ID" value="ENSOGAG00000027677.1"/>
</dbReference>
<feature type="repeat" description="TPR" evidence="7">
    <location>
        <begin position="243"/>
        <end position="276"/>
    </location>
</feature>
<keyword evidence="5" id="KW-0051">Antiviral defense</keyword>
<proteinExistence type="inferred from homology"/>
<dbReference type="InParanoid" id="H0Y0M5"/>
<dbReference type="GeneTree" id="ENSGT00950000182946"/>
<evidence type="ECO:0000256" key="4">
    <source>
        <dbReference type="ARBA" id="ARBA00022859"/>
    </source>
</evidence>
<evidence type="ECO:0000256" key="2">
    <source>
        <dbReference type="ARBA" id="ARBA00022737"/>
    </source>
</evidence>
<keyword evidence="4" id="KW-0391">Immunity</keyword>
<sequence>HSETTESSLESSLQQLKCHFTWNMLEGENSLDDFEDKVFHRSEFQNSEFKATLYNIQAYVKYCRGQSEAALECLRRAEGCIQREHAGQAEIRSLVTWGNYAWVYHHMGRLSEAQLYVEKVKHVCEKFSSPYRIESPELDCEEAWTRLKCGGKQNERAKMCFEKALEKNPKNPEFTCGLAIVNYRLHNWPPSQNSIDPLRQAIRLNPDNQYVKVLLALKLHQVNEEDEGERLVEEALAKSPRPTDVLRSAAKLYRRKNDPDRAIQLLREALEYMPGNAYVHCHIGCCYRSKVLEKMKERKYRMFGEREELLELVGQAVAHLKIADEINENLFHVCSFLATLHAIAGQYEEAEYYFQKEFSKDLTPVAKQVLHLQYGNFQLFQLRCEDKAIHHFIEGVKINQQSKEKEKIKNKLQKMAQMRLSKNKADSKALHILAVLQELNEKMQPPNEDSERDLDSGTFRLAASSEDGD</sequence>
<dbReference type="Pfam" id="PF13432">
    <property type="entry name" value="TPR_16"/>
    <property type="match status" value="1"/>
</dbReference>
<dbReference type="GO" id="GO:0005829">
    <property type="term" value="C:cytosol"/>
    <property type="evidence" value="ECO:0007669"/>
    <property type="project" value="TreeGrafter"/>
</dbReference>
<evidence type="ECO:0000256" key="7">
    <source>
        <dbReference type="PROSITE-ProRule" id="PRU00339"/>
    </source>
</evidence>
<dbReference type="AlphaFoldDB" id="H0Y0M5"/>
<evidence type="ECO:0000313" key="9">
    <source>
        <dbReference type="Ensembl" id="ENSOGAP00000021918.1"/>
    </source>
</evidence>
<evidence type="ECO:0000256" key="6">
    <source>
        <dbReference type="ARBA" id="ARBA00038336"/>
    </source>
</evidence>
<evidence type="ECO:0000256" key="3">
    <source>
        <dbReference type="ARBA" id="ARBA00022803"/>
    </source>
</evidence>
<dbReference type="HOGENOM" id="CLU_043482_0_0_1"/>
<keyword evidence="1" id="KW-0399">Innate immunity</keyword>
<dbReference type="eggNOG" id="KOG1124">
    <property type="taxonomic scope" value="Eukaryota"/>
</dbReference>
<reference evidence="9" key="3">
    <citation type="submission" date="2025-09" db="UniProtKB">
        <authorList>
            <consortium name="Ensembl"/>
        </authorList>
    </citation>
    <scope>IDENTIFICATION</scope>
</reference>
<name>H0Y0M5_OTOGA</name>
<accession>H0Y0M5</accession>
<feature type="region of interest" description="Disordered" evidence="8">
    <location>
        <begin position="441"/>
        <end position="469"/>
    </location>
</feature>
<dbReference type="Proteomes" id="UP000005225">
    <property type="component" value="Unassembled WGS sequence"/>
</dbReference>
<dbReference type="GO" id="GO:0043065">
    <property type="term" value="P:positive regulation of apoptotic process"/>
    <property type="evidence" value="ECO:0007669"/>
    <property type="project" value="Ensembl"/>
</dbReference>
<dbReference type="SMART" id="SM00028">
    <property type="entry name" value="TPR"/>
    <property type="match status" value="6"/>
</dbReference>
<dbReference type="PANTHER" id="PTHR10271:SF4">
    <property type="entry name" value="INTERFERON-INDUCED PROTEIN WITH TETRATRICOPEPTIDE REPEATS 2"/>
    <property type="match status" value="1"/>
</dbReference>